<name>A0A120FNQ2_9HYPH</name>
<protein>
    <submittedName>
        <fullName evidence="2">Uncharacterized protein</fullName>
    </submittedName>
</protein>
<feature type="compositionally biased region" description="Acidic residues" evidence="1">
    <location>
        <begin position="98"/>
        <end position="107"/>
    </location>
</feature>
<gene>
    <name evidence="2" type="ORF">AS026_37480</name>
</gene>
<evidence type="ECO:0000256" key="1">
    <source>
        <dbReference type="SAM" id="MobiDB-lite"/>
    </source>
</evidence>
<dbReference type="EMBL" id="LNCD01000051">
    <property type="protein sequence ID" value="KWV55731.1"/>
    <property type="molecule type" value="Genomic_DNA"/>
</dbReference>
<reference evidence="2 3" key="1">
    <citation type="submission" date="2015-11" db="EMBL/GenBank/DDBJ databases">
        <title>Draft Genome Sequence of the Strain BR 10423 (Rhizobium sp.) isolated from nodules of Mimosa pudica.</title>
        <authorList>
            <person name="Barauna A.C."/>
            <person name="Zilli J.E."/>
            <person name="Simoes-Araujo J.L."/>
            <person name="Reis V.M."/>
            <person name="James E.K."/>
            <person name="Reis F.B.Jr."/>
            <person name="Rouws L.F."/>
            <person name="Passos S.R."/>
            <person name="Gois S.R."/>
        </authorList>
    </citation>
    <scope>NUCLEOTIDE SEQUENCE [LARGE SCALE GENOMIC DNA]</scope>
    <source>
        <strain evidence="2 3">BR10423</strain>
    </source>
</reference>
<proteinExistence type="predicted"/>
<feature type="region of interest" description="Disordered" evidence="1">
    <location>
        <begin position="65"/>
        <end position="107"/>
    </location>
</feature>
<dbReference type="RefSeq" id="WP_062369672.1">
    <property type="nucleotide sequence ID" value="NZ_LNCD01000051.1"/>
</dbReference>
<organism evidence="2 3">
    <name type="scientific">Rhizobium altiplani</name>
    <dbReference type="NCBI Taxonomy" id="1864509"/>
    <lineage>
        <taxon>Bacteria</taxon>
        <taxon>Pseudomonadati</taxon>
        <taxon>Pseudomonadota</taxon>
        <taxon>Alphaproteobacteria</taxon>
        <taxon>Hyphomicrobiales</taxon>
        <taxon>Rhizobiaceae</taxon>
        <taxon>Rhizobium/Agrobacterium group</taxon>
        <taxon>Rhizobium</taxon>
    </lineage>
</organism>
<dbReference type="AlphaFoldDB" id="A0A120FNQ2"/>
<evidence type="ECO:0000313" key="3">
    <source>
        <dbReference type="Proteomes" id="UP000068164"/>
    </source>
</evidence>
<evidence type="ECO:0000313" key="2">
    <source>
        <dbReference type="EMBL" id="KWV55731.1"/>
    </source>
</evidence>
<accession>A0A120FNQ2</accession>
<keyword evidence="3" id="KW-1185">Reference proteome</keyword>
<sequence>MSKYNQPKQYNFSDFMPEPKMAPWPGHLLPVSTQNWYEAWRASCTFFAQYISWLHEILAGQQPGHDQNSYPLVARPSLPREMGGPTGRLIAPFPGRLEEEDDAESQA</sequence>
<comment type="caution">
    <text evidence="2">The sequence shown here is derived from an EMBL/GenBank/DDBJ whole genome shotgun (WGS) entry which is preliminary data.</text>
</comment>
<dbReference type="Proteomes" id="UP000068164">
    <property type="component" value="Unassembled WGS sequence"/>
</dbReference>